<reference evidence="2" key="1">
    <citation type="journal article" date="2019" name="bioRxiv">
        <title>The Genome of the Zebra Mussel, Dreissena polymorpha: A Resource for Invasive Species Research.</title>
        <authorList>
            <person name="McCartney M.A."/>
            <person name="Auch B."/>
            <person name="Kono T."/>
            <person name="Mallez S."/>
            <person name="Zhang Y."/>
            <person name="Obille A."/>
            <person name="Becker A."/>
            <person name="Abrahante J.E."/>
            <person name="Garbe J."/>
            <person name="Badalamenti J.P."/>
            <person name="Herman A."/>
            <person name="Mangelson H."/>
            <person name="Liachko I."/>
            <person name="Sullivan S."/>
            <person name="Sone E.D."/>
            <person name="Koren S."/>
            <person name="Silverstein K.A.T."/>
            <person name="Beckman K.B."/>
            <person name="Gohl D.M."/>
        </authorList>
    </citation>
    <scope>NUCLEOTIDE SEQUENCE</scope>
    <source>
        <strain evidence="2">Duluth1</strain>
        <tissue evidence="2">Whole animal</tissue>
    </source>
</reference>
<accession>A0A9D4D8K8</accession>
<evidence type="ECO:0000313" key="2">
    <source>
        <dbReference type="EMBL" id="KAH3739233.1"/>
    </source>
</evidence>
<reference evidence="2" key="2">
    <citation type="submission" date="2020-11" db="EMBL/GenBank/DDBJ databases">
        <authorList>
            <person name="McCartney M.A."/>
            <person name="Auch B."/>
            <person name="Kono T."/>
            <person name="Mallez S."/>
            <person name="Becker A."/>
            <person name="Gohl D.M."/>
            <person name="Silverstein K.A.T."/>
            <person name="Koren S."/>
            <person name="Bechman K.B."/>
            <person name="Herman A."/>
            <person name="Abrahante J.E."/>
            <person name="Garbe J."/>
        </authorList>
    </citation>
    <scope>NUCLEOTIDE SEQUENCE</scope>
    <source>
        <strain evidence="2">Duluth1</strain>
        <tissue evidence="2">Whole animal</tissue>
    </source>
</reference>
<dbReference type="AlphaFoldDB" id="A0A9D4D8K8"/>
<feature type="coiled-coil region" evidence="1">
    <location>
        <begin position="55"/>
        <end position="82"/>
    </location>
</feature>
<sequence>MSGMVTTYQTHMLPETGPLGFTLHKLANVRRTGDLIKCDHAQDAPRKGHDSIIVAKKFDRLMADLERKMRAALSRLKEMTGLD</sequence>
<gene>
    <name evidence="2" type="ORF">DPMN_045882</name>
</gene>
<dbReference type="EMBL" id="JAIWYP010000011">
    <property type="protein sequence ID" value="KAH3739233.1"/>
    <property type="molecule type" value="Genomic_DNA"/>
</dbReference>
<dbReference type="Proteomes" id="UP000828390">
    <property type="component" value="Unassembled WGS sequence"/>
</dbReference>
<organism evidence="2 3">
    <name type="scientific">Dreissena polymorpha</name>
    <name type="common">Zebra mussel</name>
    <name type="synonym">Mytilus polymorpha</name>
    <dbReference type="NCBI Taxonomy" id="45954"/>
    <lineage>
        <taxon>Eukaryota</taxon>
        <taxon>Metazoa</taxon>
        <taxon>Spiralia</taxon>
        <taxon>Lophotrochozoa</taxon>
        <taxon>Mollusca</taxon>
        <taxon>Bivalvia</taxon>
        <taxon>Autobranchia</taxon>
        <taxon>Heteroconchia</taxon>
        <taxon>Euheterodonta</taxon>
        <taxon>Imparidentia</taxon>
        <taxon>Neoheterodontei</taxon>
        <taxon>Myida</taxon>
        <taxon>Dreissenoidea</taxon>
        <taxon>Dreissenidae</taxon>
        <taxon>Dreissena</taxon>
    </lineage>
</organism>
<protein>
    <submittedName>
        <fullName evidence="2">Uncharacterized protein</fullName>
    </submittedName>
</protein>
<keyword evidence="3" id="KW-1185">Reference proteome</keyword>
<name>A0A9D4D8K8_DREPO</name>
<evidence type="ECO:0000313" key="3">
    <source>
        <dbReference type="Proteomes" id="UP000828390"/>
    </source>
</evidence>
<comment type="caution">
    <text evidence="2">The sequence shown here is derived from an EMBL/GenBank/DDBJ whole genome shotgun (WGS) entry which is preliminary data.</text>
</comment>
<proteinExistence type="predicted"/>
<keyword evidence="1" id="KW-0175">Coiled coil</keyword>
<evidence type="ECO:0000256" key="1">
    <source>
        <dbReference type="SAM" id="Coils"/>
    </source>
</evidence>